<dbReference type="NCBIfam" id="NF040656">
    <property type="entry name" value="GHMP_GYDIA"/>
    <property type="match status" value="1"/>
</dbReference>
<gene>
    <name evidence="1" type="ORF">F3059_11050</name>
</gene>
<dbReference type="InterPro" id="IPR014721">
    <property type="entry name" value="Ribsml_uS5_D2-typ_fold_subgr"/>
</dbReference>
<dbReference type="OrthoDB" id="5288719at2"/>
<dbReference type="AlphaFoldDB" id="A0A6N6M5S9"/>
<dbReference type="EMBL" id="WACR01000009">
    <property type="protein sequence ID" value="KAB1063173.1"/>
    <property type="molecule type" value="Genomic_DNA"/>
</dbReference>
<accession>A0A6N6M5S9</accession>
<dbReference type="Gene3D" id="3.30.230.10">
    <property type="match status" value="1"/>
</dbReference>
<name>A0A6N6M5S9_9FLAO</name>
<keyword evidence="1" id="KW-0808">Transferase</keyword>
<evidence type="ECO:0000313" key="1">
    <source>
        <dbReference type="EMBL" id="KAB1063173.1"/>
    </source>
</evidence>
<keyword evidence="1" id="KW-0418">Kinase</keyword>
<dbReference type="GO" id="GO:0016301">
    <property type="term" value="F:kinase activity"/>
    <property type="evidence" value="ECO:0007669"/>
    <property type="project" value="UniProtKB-KW"/>
</dbReference>
<sequence>MQFRANGKLLISGEYLVLDGAKALAVPTRYGQSLDVQTRDANQRKVEWRAMDENDRIWLEVWFDKNFQILSASDEQAARNLQSILRYASILNPSFLTSQKHYEITTRLDFNRKWGLGSSSTLISCVAQWAGVNSFELLRQTMGGSGYDVACAQHNSPIFYQLQNNEPKVEEVAFNPPFADELFFVYLNQKQDSQKEVGNYHKLEFDREVTANHITALTDKLTQVDDLNSFEETLNQLEETTGKAIGKQPIREKQFSDYPGAIKSLGAWGGDFILATRKEALNYFSNKGFDTIIPFEEMVI</sequence>
<dbReference type="SUPFAM" id="SSF54211">
    <property type="entry name" value="Ribosomal protein S5 domain 2-like"/>
    <property type="match status" value="1"/>
</dbReference>
<keyword evidence="2" id="KW-1185">Reference proteome</keyword>
<reference evidence="1 2" key="1">
    <citation type="submission" date="2019-09" db="EMBL/GenBank/DDBJ databases">
        <title>Genomes of Cryomorphaceae.</title>
        <authorList>
            <person name="Bowman J.P."/>
        </authorList>
    </citation>
    <scope>NUCLEOTIDE SEQUENCE [LARGE SCALE GENOMIC DNA]</scope>
    <source>
        <strain evidence="1 2">KCTC 52047</strain>
    </source>
</reference>
<dbReference type="InterPro" id="IPR020568">
    <property type="entry name" value="Ribosomal_Su5_D2-typ_SF"/>
</dbReference>
<dbReference type="RefSeq" id="WP_151169211.1">
    <property type="nucleotide sequence ID" value="NZ_WACR01000009.1"/>
</dbReference>
<comment type="caution">
    <text evidence="1">The sequence shown here is derived from an EMBL/GenBank/DDBJ whole genome shotgun (WGS) entry which is preliminary data.</text>
</comment>
<evidence type="ECO:0000313" key="2">
    <source>
        <dbReference type="Proteomes" id="UP000435357"/>
    </source>
</evidence>
<protein>
    <submittedName>
        <fullName evidence="1">GHMP kinase</fullName>
    </submittedName>
</protein>
<dbReference type="Proteomes" id="UP000435357">
    <property type="component" value="Unassembled WGS sequence"/>
</dbReference>
<dbReference type="InterPro" id="IPR047765">
    <property type="entry name" value="GHMP_GYDIA-like"/>
</dbReference>
<proteinExistence type="predicted"/>
<organism evidence="1 2">
    <name type="scientific">Salibacter halophilus</name>
    <dbReference type="NCBI Taxonomy" id="1803916"/>
    <lineage>
        <taxon>Bacteria</taxon>
        <taxon>Pseudomonadati</taxon>
        <taxon>Bacteroidota</taxon>
        <taxon>Flavobacteriia</taxon>
        <taxon>Flavobacteriales</taxon>
        <taxon>Salibacteraceae</taxon>
        <taxon>Salibacter</taxon>
    </lineage>
</organism>